<sequence length="105" mass="11065">MRIRRISVALFSGLALAIASSAYAGQAQALYAEIMGCEQGCAVAAAGWPLPYLIDYPGISVVGSASLIGMLTGEDQFRLPSFLGTTIFWALVALAAGALWKRGRR</sequence>
<dbReference type="EMBL" id="JBHSFZ010000025">
    <property type="protein sequence ID" value="MFC4595041.1"/>
    <property type="molecule type" value="Genomic_DNA"/>
</dbReference>
<gene>
    <name evidence="3" type="ORF">ACFO3E_12660</name>
</gene>
<keyword evidence="1" id="KW-0472">Membrane</keyword>
<comment type="caution">
    <text evidence="3">The sequence shown here is derived from an EMBL/GenBank/DDBJ whole genome shotgun (WGS) entry which is preliminary data.</text>
</comment>
<reference evidence="4" key="1">
    <citation type="journal article" date="2019" name="Int. J. Syst. Evol. Microbiol.">
        <title>The Global Catalogue of Microorganisms (GCM) 10K type strain sequencing project: providing services to taxonomists for standard genome sequencing and annotation.</title>
        <authorList>
            <consortium name="The Broad Institute Genomics Platform"/>
            <consortium name="The Broad Institute Genome Sequencing Center for Infectious Disease"/>
            <person name="Wu L."/>
            <person name="Ma J."/>
        </authorList>
    </citation>
    <scope>NUCLEOTIDE SEQUENCE [LARGE SCALE GENOMIC DNA]</scope>
    <source>
        <strain evidence="4">NBRC 103632</strain>
    </source>
</reference>
<dbReference type="Proteomes" id="UP001595957">
    <property type="component" value="Unassembled WGS sequence"/>
</dbReference>
<keyword evidence="1" id="KW-0812">Transmembrane</keyword>
<proteinExistence type="predicted"/>
<evidence type="ECO:0000313" key="4">
    <source>
        <dbReference type="Proteomes" id="UP001595957"/>
    </source>
</evidence>
<organism evidence="3 4">
    <name type="scientific">Sphingobium tyrosinilyticum</name>
    <dbReference type="NCBI Taxonomy" id="2715436"/>
    <lineage>
        <taxon>Bacteria</taxon>
        <taxon>Pseudomonadati</taxon>
        <taxon>Pseudomonadota</taxon>
        <taxon>Alphaproteobacteria</taxon>
        <taxon>Sphingomonadales</taxon>
        <taxon>Sphingomonadaceae</taxon>
        <taxon>Sphingobium</taxon>
    </lineage>
</organism>
<protein>
    <submittedName>
        <fullName evidence="3">Uncharacterized protein</fullName>
    </submittedName>
</protein>
<feature type="transmembrane region" description="Helical" evidence="1">
    <location>
        <begin position="79"/>
        <end position="100"/>
    </location>
</feature>
<accession>A0ABV9EZJ1</accession>
<feature type="chain" id="PRO_5046477824" evidence="2">
    <location>
        <begin position="25"/>
        <end position="105"/>
    </location>
</feature>
<evidence type="ECO:0000256" key="2">
    <source>
        <dbReference type="SAM" id="SignalP"/>
    </source>
</evidence>
<keyword evidence="1" id="KW-1133">Transmembrane helix</keyword>
<keyword evidence="2" id="KW-0732">Signal</keyword>
<keyword evidence="4" id="KW-1185">Reference proteome</keyword>
<name>A0ABV9EZJ1_9SPHN</name>
<evidence type="ECO:0000256" key="1">
    <source>
        <dbReference type="SAM" id="Phobius"/>
    </source>
</evidence>
<feature type="signal peptide" evidence="2">
    <location>
        <begin position="1"/>
        <end position="24"/>
    </location>
</feature>
<evidence type="ECO:0000313" key="3">
    <source>
        <dbReference type="EMBL" id="MFC4595041.1"/>
    </source>
</evidence>
<dbReference type="RefSeq" id="WP_380805132.1">
    <property type="nucleotide sequence ID" value="NZ_JBHSFZ010000025.1"/>
</dbReference>